<dbReference type="Pfam" id="PF00089">
    <property type="entry name" value="Trypsin"/>
    <property type="match status" value="1"/>
</dbReference>
<organism evidence="2 3">
    <name type="scientific">Dinothrombium tinctorium</name>
    <dbReference type="NCBI Taxonomy" id="1965070"/>
    <lineage>
        <taxon>Eukaryota</taxon>
        <taxon>Metazoa</taxon>
        <taxon>Ecdysozoa</taxon>
        <taxon>Arthropoda</taxon>
        <taxon>Chelicerata</taxon>
        <taxon>Arachnida</taxon>
        <taxon>Acari</taxon>
        <taxon>Acariformes</taxon>
        <taxon>Trombidiformes</taxon>
        <taxon>Prostigmata</taxon>
        <taxon>Anystina</taxon>
        <taxon>Parasitengona</taxon>
        <taxon>Trombidioidea</taxon>
        <taxon>Trombidiidae</taxon>
        <taxon>Dinothrombium</taxon>
    </lineage>
</organism>
<dbReference type="SUPFAM" id="SSF50494">
    <property type="entry name" value="Trypsin-like serine proteases"/>
    <property type="match status" value="1"/>
</dbReference>
<dbReference type="SMART" id="SM00020">
    <property type="entry name" value="Tryp_SPc"/>
    <property type="match status" value="1"/>
</dbReference>
<dbReference type="InterPro" id="IPR051333">
    <property type="entry name" value="CLIP_Serine_Protease"/>
</dbReference>
<evidence type="ECO:0000313" key="3">
    <source>
        <dbReference type="Proteomes" id="UP000285301"/>
    </source>
</evidence>
<dbReference type="PANTHER" id="PTHR24260">
    <property type="match status" value="1"/>
</dbReference>
<evidence type="ECO:0000259" key="1">
    <source>
        <dbReference type="PROSITE" id="PS50240"/>
    </source>
</evidence>
<dbReference type="Gene3D" id="2.40.10.10">
    <property type="entry name" value="Trypsin-like serine proteases"/>
    <property type="match status" value="1"/>
</dbReference>
<keyword evidence="3" id="KW-1185">Reference proteome</keyword>
<dbReference type="Proteomes" id="UP000285301">
    <property type="component" value="Unassembled WGS sequence"/>
</dbReference>
<dbReference type="InterPro" id="IPR009003">
    <property type="entry name" value="Peptidase_S1_PA"/>
</dbReference>
<dbReference type="InterPro" id="IPR001254">
    <property type="entry name" value="Trypsin_dom"/>
</dbReference>
<name>A0A443RFM1_9ACAR</name>
<dbReference type="PANTHER" id="PTHR24260:SF136">
    <property type="entry name" value="GH08193P-RELATED"/>
    <property type="match status" value="1"/>
</dbReference>
<dbReference type="GO" id="GO:0006508">
    <property type="term" value="P:proteolysis"/>
    <property type="evidence" value="ECO:0007669"/>
    <property type="project" value="InterPro"/>
</dbReference>
<dbReference type="AlphaFoldDB" id="A0A443RFM1"/>
<dbReference type="EMBL" id="NCKU01000808">
    <property type="protein sequence ID" value="RWS14070.1"/>
    <property type="molecule type" value="Genomic_DNA"/>
</dbReference>
<dbReference type="GO" id="GO:0004252">
    <property type="term" value="F:serine-type endopeptidase activity"/>
    <property type="evidence" value="ECO:0007669"/>
    <property type="project" value="InterPro"/>
</dbReference>
<protein>
    <submittedName>
        <fullName evidence="2">Tryptase-like protein</fullName>
    </submittedName>
</protein>
<proteinExistence type="predicted"/>
<dbReference type="STRING" id="1965070.A0A443RFM1"/>
<reference evidence="2 3" key="1">
    <citation type="journal article" date="2018" name="Gigascience">
        <title>Genomes of trombidid mites reveal novel predicted allergens and laterally-transferred genes associated with secondary metabolism.</title>
        <authorList>
            <person name="Dong X."/>
            <person name="Chaisiri K."/>
            <person name="Xia D."/>
            <person name="Armstrong S.D."/>
            <person name="Fang Y."/>
            <person name="Donnelly M.J."/>
            <person name="Kadowaki T."/>
            <person name="McGarry J.W."/>
            <person name="Darby A.C."/>
            <person name="Makepeace B.L."/>
        </authorList>
    </citation>
    <scope>NUCLEOTIDE SEQUENCE [LARGE SCALE GENOMIC DNA]</scope>
    <source>
        <strain evidence="2">UoL-WK</strain>
    </source>
</reference>
<dbReference type="OrthoDB" id="10051896at2759"/>
<feature type="domain" description="Peptidase S1" evidence="1">
    <location>
        <begin position="1"/>
        <end position="173"/>
    </location>
</feature>
<gene>
    <name evidence="2" type="ORF">B4U79_14689</name>
</gene>
<comment type="caution">
    <text evidence="2">The sequence shown here is derived from an EMBL/GenBank/DDBJ whole genome shotgun (WGS) entry which is preliminary data.</text>
</comment>
<accession>A0A443RFM1</accession>
<evidence type="ECO:0000313" key="2">
    <source>
        <dbReference type="EMBL" id="RWS14070.1"/>
    </source>
</evidence>
<sequence length="179" mass="20440">MVVVLGTNNALELGPNSLETYITKKIIHPEYNEAMFENNIALLRIETTPKSFPRVNEINSLCLCIPSIEKPSKRMSISGWPQKPDKLHTLDVFLLDDDECKVYGRYFKEDKMYCVGDQRGRRDPSEEDIGSPLVLTEGDQSYLLGIVSFSIKNERTVYLKTAPYLSWIKQQVDSNCEEA</sequence>
<dbReference type="InterPro" id="IPR043504">
    <property type="entry name" value="Peptidase_S1_PA_chymotrypsin"/>
</dbReference>
<dbReference type="PROSITE" id="PS50240">
    <property type="entry name" value="TRYPSIN_DOM"/>
    <property type="match status" value="1"/>
</dbReference>